<protein>
    <submittedName>
        <fullName evidence="2">ABC transporter substrate-binding protein</fullName>
    </submittedName>
</protein>
<name>A0ABS5S581_9FLAO</name>
<dbReference type="SUPFAM" id="SSF53807">
    <property type="entry name" value="Helical backbone' metal receptor"/>
    <property type="match status" value="1"/>
</dbReference>
<reference evidence="2 3" key="1">
    <citation type="submission" date="2021-05" db="EMBL/GenBank/DDBJ databases">
        <title>Aequorivita echinoideorum JCM 30378 genome.</title>
        <authorList>
            <person name="Zhang H."/>
            <person name="Li C."/>
        </authorList>
    </citation>
    <scope>NUCLEOTIDE SEQUENCE [LARGE SCALE GENOMIC DNA]</scope>
    <source>
        <strain evidence="2 3">JCM30378</strain>
    </source>
</reference>
<keyword evidence="3" id="KW-1185">Reference proteome</keyword>
<evidence type="ECO:0000313" key="3">
    <source>
        <dbReference type="Proteomes" id="UP001297092"/>
    </source>
</evidence>
<evidence type="ECO:0000313" key="2">
    <source>
        <dbReference type="EMBL" id="MBT0608133.1"/>
    </source>
</evidence>
<sequence length="381" mass="43129">MRKIIILFLPIFIFFSCKDPSATREISEENKQELQITKIGYAKGFDIEYFDGYEVITLKNPWPGTDKIFRYALIEENASRPTNQDFDAVVQLPIKKIVVTSTTHIPSLEMLGVTKTLKGFPNLDYISSEQTRKRISEGKIRELGKNEALNTEILIDLEPDAVIGFAVDGNNSTFNTIQKMGIPVIYNSDWTETSPLGKAEWIKFFGILFNKEREADSIFSEIESEYLSAKKIAANSTETPTVISGALYKDIWYMPQGESWGAQFIADANGNYLWKNSKGTGSISLNLEAVLEKGSTADYWIGPGQFTSLDKMKNSNSVYPQFLAFQKGNVYTYSLKKGETGGLLYYELAPNRPDLVLKDIIKILHPTLLENHQFYFFDKLN</sequence>
<gene>
    <name evidence="2" type="ORF">KIV10_08065</name>
</gene>
<dbReference type="Gene3D" id="3.40.50.1980">
    <property type="entry name" value="Nitrogenase molybdenum iron protein domain"/>
    <property type="match status" value="2"/>
</dbReference>
<dbReference type="InterPro" id="IPR050902">
    <property type="entry name" value="ABC_Transporter_SBP"/>
</dbReference>
<organism evidence="2 3">
    <name type="scientific">Aequorivita echinoideorum</name>
    <dbReference type="NCBI Taxonomy" id="1549647"/>
    <lineage>
        <taxon>Bacteria</taxon>
        <taxon>Pseudomonadati</taxon>
        <taxon>Bacteroidota</taxon>
        <taxon>Flavobacteriia</taxon>
        <taxon>Flavobacteriales</taxon>
        <taxon>Flavobacteriaceae</taxon>
        <taxon>Aequorivita</taxon>
    </lineage>
</organism>
<comment type="caution">
    <text evidence="2">The sequence shown here is derived from an EMBL/GenBank/DDBJ whole genome shotgun (WGS) entry which is preliminary data.</text>
</comment>
<feature type="domain" description="Fe/B12 periplasmic-binding" evidence="1">
    <location>
        <begin position="96"/>
        <end position="368"/>
    </location>
</feature>
<dbReference type="PANTHER" id="PTHR30535">
    <property type="entry name" value="VITAMIN B12-BINDING PROTEIN"/>
    <property type="match status" value="1"/>
</dbReference>
<evidence type="ECO:0000259" key="1">
    <source>
        <dbReference type="PROSITE" id="PS50983"/>
    </source>
</evidence>
<proteinExistence type="predicted"/>
<dbReference type="Pfam" id="PF01497">
    <property type="entry name" value="Peripla_BP_2"/>
    <property type="match status" value="1"/>
</dbReference>
<dbReference type="PROSITE" id="PS51257">
    <property type="entry name" value="PROKAR_LIPOPROTEIN"/>
    <property type="match status" value="1"/>
</dbReference>
<dbReference type="Proteomes" id="UP001297092">
    <property type="component" value="Unassembled WGS sequence"/>
</dbReference>
<dbReference type="PANTHER" id="PTHR30535:SF34">
    <property type="entry name" value="MOLYBDATE-BINDING PROTEIN MOLA"/>
    <property type="match status" value="1"/>
</dbReference>
<dbReference type="PROSITE" id="PS50983">
    <property type="entry name" value="FE_B12_PBP"/>
    <property type="match status" value="1"/>
</dbReference>
<dbReference type="EMBL" id="JAHCTB010000003">
    <property type="protein sequence ID" value="MBT0608133.1"/>
    <property type="molecule type" value="Genomic_DNA"/>
</dbReference>
<dbReference type="RefSeq" id="WP_214113005.1">
    <property type="nucleotide sequence ID" value="NZ_JAHCTB010000003.1"/>
</dbReference>
<dbReference type="InterPro" id="IPR002491">
    <property type="entry name" value="ABC_transptr_periplasmic_BD"/>
</dbReference>
<accession>A0ABS5S581</accession>